<sequence length="45" mass="5067">MDFMKMMDNMNGNGFMGMGMWIGGLVLLVLILLAVWLFKKISNKG</sequence>
<gene>
    <name evidence="2" type="ORF">GCM10007390_49360</name>
</gene>
<dbReference type="Proteomes" id="UP000598271">
    <property type="component" value="Unassembled WGS sequence"/>
</dbReference>
<evidence type="ECO:0000313" key="2">
    <source>
        <dbReference type="EMBL" id="GHB87564.1"/>
    </source>
</evidence>
<organism evidence="2 3">
    <name type="scientific">Persicitalea jodogahamensis</name>
    <dbReference type="NCBI Taxonomy" id="402147"/>
    <lineage>
        <taxon>Bacteria</taxon>
        <taxon>Pseudomonadati</taxon>
        <taxon>Bacteroidota</taxon>
        <taxon>Cytophagia</taxon>
        <taxon>Cytophagales</taxon>
        <taxon>Spirosomataceae</taxon>
        <taxon>Persicitalea</taxon>
    </lineage>
</organism>
<dbReference type="AlphaFoldDB" id="A0A8J3GCZ2"/>
<keyword evidence="3" id="KW-1185">Reference proteome</keyword>
<protein>
    <submittedName>
        <fullName evidence="2">Uncharacterized protein</fullName>
    </submittedName>
</protein>
<name>A0A8J3GCZ2_9BACT</name>
<keyword evidence="1" id="KW-0812">Transmembrane</keyword>
<proteinExistence type="predicted"/>
<feature type="transmembrane region" description="Helical" evidence="1">
    <location>
        <begin position="20"/>
        <end position="38"/>
    </location>
</feature>
<evidence type="ECO:0000256" key="1">
    <source>
        <dbReference type="SAM" id="Phobius"/>
    </source>
</evidence>
<reference evidence="2 3" key="1">
    <citation type="journal article" date="2014" name="Int. J. Syst. Evol. Microbiol.">
        <title>Complete genome sequence of Corynebacterium casei LMG S-19264T (=DSM 44701T), isolated from a smear-ripened cheese.</title>
        <authorList>
            <consortium name="US DOE Joint Genome Institute (JGI-PGF)"/>
            <person name="Walter F."/>
            <person name="Albersmeier A."/>
            <person name="Kalinowski J."/>
            <person name="Ruckert C."/>
        </authorList>
    </citation>
    <scope>NUCLEOTIDE SEQUENCE [LARGE SCALE GENOMIC DNA]</scope>
    <source>
        <strain evidence="2 3">KCTC 12866</strain>
    </source>
</reference>
<comment type="caution">
    <text evidence="2">The sequence shown here is derived from an EMBL/GenBank/DDBJ whole genome shotgun (WGS) entry which is preliminary data.</text>
</comment>
<keyword evidence="1" id="KW-0472">Membrane</keyword>
<evidence type="ECO:0000313" key="3">
    <source>
        <dbReference type="Proteomes" id="UP000598271"/>
    </source>
</evidence>
<keyword evidence="1" id="KW-1133">Transmembrane helix</keyword>
<dbReference type="EMBL" id="BMXF01000008">
    <property type="protein sequence ID" value="GHB87564.1"/>
    <property type="molecule type" value="Genomic_DNA"/>
</dbReference>
<accession>A0A8J3GCZ2</accession>